<keyword evidence="4" id="KW-1133">Transmembrane helix</keyword>
<dbReference type="InterPro" id="IPR015424">
    <property type="entry name" value="PyrdxlP-dep_Trfase"/>
</dbReference>
<dbReference type="GO" id="GO:0030149">
    <property type="term" value="P:sphingolipid catabolic process"/>
    <property type="evidence" value="ECO:0007669"/>
    <property type="project" value="TreeGrafter"/>
</dbReference>
<evidence type="ECO:0000256" key="4">
    <source>
        <dbReference type="SAM" id="Phobius"/>
    </source>
</evidence>
<dbReference type="SUPFAM" id="SSF53383">
    <property type="entry name" value="PLP-dependent transferases"/>
    <property type="match status" value="1"/>
</dbReference>
<keyword evidence="4" id="KW-0812">Transmembrane</keyword>
<dbReference type="GO" id="GO:0008117">
    <property type="term" value="F:sphinganine-1-phosphate aldolase activity"/>
    <property type="evidence" value="ECO:0007669"/>
    <property type="project" value="TreeGrafter"/>
</dbReference>
<dbReference type="Proteomes" id="UP000663860">
    <property type="component" value="Unassembled WGS sequence"/>
</dbReference>
<organism evidence="5 7">
    <name type="scientific">Adineta steineri</name>
    <dbReference type="NCBI Taxonomy" id="433720"/>
    <lineage>
        <taxon>Eukaryota</taxon>
        <taxon>Metazoa</taxon>
        <taxon>Spiralia</taxon>
        <taxon>Gnathifera</taxon>
        <taxon>Rotifera</taxon>
        <taxon>Eurotatoria</taxon>
        <taxon>Bdelloidea</taxon>
        <taxon>Adinetida</taxon>
        <taxon>Adinetidae</taxon>
        <taxon>Adineta</taxon>
    </lineage>
</organism>
<dbReference type="EMBL" id="CAJOBB010000034">
    <property type="protein sequence ID" value="CAF3523147.1"/>
    <property type="molecule type" value="Genomic_DNA"/>
</dbReference>
<evidence type="ECO:0000313" key="5">
    <source>
        <dbReference type="EMBL" id="CAF1039517.1"/>
    </source>
</evidence>
<dbReference type="Gene3D" id="3.40.640.10">
    <property type="entry name" value="Type I PLP-dependent aspartate aminotransferase-like (Major domain)"/>
    <property type="match status" value="1"/>
</dbReference>
<evidence type="ECO:0000256" key="3">
    <source>
        <dbReference type="ARBA" id="ARBA00023239"/>
    </source>
</evidence>
<keyword evidence="3" id="KW-0456">Lyase</keyword>
<evidence type="ECO:0000256" key="2">
    <source>
        <dbReference type="ARBA" id="ARBA00022898"/>
    </source>
</evidence>
<comment type="cofactor">
    <cofactor evidence="1">
        <name>pyridoxal 5'-phosphate</name>
        <dbReference type="ChEBI" id="CHEBI:597326"/>
    </cofactor>
</comment>
<evidence type="ECO:0008006" key="8">
    <source>
        <dbReference type="Google" id="ProtNLM"/>
    </source>
</evidence>
<dbReference type="PANTHER" id="PTHR42735">
    <property type="match status" value="1"/>
</dbReference>
<dbReference type="EMBL" id="CAJNOE010000199">
    <property type="protein sequence ID" value="CAF1039517.1"/>
    <property type="molecule type" value="Genomic_DNA"/>
</dbReference>
<proteinExistence type="predicted"/>
<keyword evidence="4" id="KW-0472">Membrane</keyword>
<dbReference type="InterPro" id="IPR050477">
    <property type="entry name" value="GrpII_AminoAcid_Decarb"/>
</dbReference>
<name>A0A814JKA0_9BILA</name>
<feature type="transmembrane region" description="Helical" evidence="4">
    <location>
        <begin position="21"/>
        <end position="42"/>
    </location>
</feature>
<dbReference type="GO" id="GO:0016020">
    <property type="term" value="C:membrane"/>
    <property type="evidence" value="ECO:0007669"/>
    <property type="project" value="GOC"/>
</dbReference>
<evidence type="ECO:0000313" key="6">
    <source>
        <dbReference type="EMBL" id="CAF3523147.1"/>
    </source>
</evidence>
<keyword evidence="2" id="KW-0663">Pyridoxal phosphate</keyword>
<accession>A0A814JKA0</accession>
<evidence type="ECO:0000313" key="7">
    <source>
        <dbReference type="Proteomes" id="UP000663860"/>
    </source>
</evidence>
<gene>
    <name evidence="5" type="ORF">IZO911_LOCUS19711</name>
    <name evidence="6" type="ORF">KXQ929_LOCUS1271</name>
</gene>
<evidence type="ECO:0000256" key="1">
    <source>
        <dbReference type="ARBA" id="ARBA00001933"/>
    </source>
</evidence>
<comment type="caution">
    <text evidence="5">The sequence shown here is derived from an EMBL/GenBank/DDBJ whole genome shotgun (WGS) entry which is preliminary data.</text>
</comment>
<reference evidence="5" key="1">
    <citation type="submission" date="2021-02" db="EMBL/GenBank/DDBJ databases">
        <authorList>
            <person name="Nowell W R."/>
        </authorList>
    </citation>
    <scope>NUCLEOTIDE SEQUENCE</scope>
</reference>
<dbReference type="PANTHER" id="PTHR42735:SF6">
    <property type="entry name" value="SPHINGOSINE-1-PHOSPHATE LYASE 1"/>
    <property type="match status" value="1"/>
</dbReference>
<dbReference type="GO" id="GO:0005783">
    <property type="term" value="C:endoplasmic reticulum"/>
    <property type="evidence" value="ECO:0007669"/>
    <property type="project" value="TreeGrafter"/>
</dbReference>
<dbReference type="InterPro" id="IPR015421">
    <property type="entry name" value="PyrdxlP-dep_Trfase_major"/>
</dbReference>
<dbReference type="Proteomes" id="UP000663868">
    <property type="component" value="Unassembled WGS sequence"/>
</dbReference>
<sequence>MSLLKEKARLINEQLRNSLSPLQLITITTLVTTFSISIYRFLFVNDEDISKRIQETIFRLVRRLPSVQRQIAKAREETLTSICNDIAKSVAGHTFSLALPEKGLSKDELMHKLERYHTFEKTDVKSGQVSGCVYKLPKSDMTDVFHQIFNLFGDSNPLHIDVFPDIRTMEAEVVRCVATMFHGDENVCGTMTSGGTESLLMACKTYRDFALSKGITKPEM</sequence>
<dbReference type="AlphaFoldDB" id="A0A814JKA0"/>
<protein>
    <recommendedName>
        <fullName evidence="8">Sphingosine-1-phosphate lyase</fullName>
    </recommendedName>
</protein>